<comment type="caution">
    <text evidence="4">The sequence shown here is derived from an EMBL/GenBank/DDBJ whole genome shotgun (WGS) entry which is preliminary data.</text>
</comment>
<dbReference type="GO" id="GO:0016747">
    <property type="term" value="F:acyltransferase activity, transferring groups other than amino-acyl groups"/>
    <property type="evidence" value="ECO:0007669"/>
    <property type="project" value="InterPro"/>
</dbReference>
<dbReference type="PROSITE" id="PS51186">
    <property type="entry name" value="GNAT"/>
    <property type="match status" value="1"/>
</dbReference>
<name>A0A3M4T688_PSEA0</name>
<protein>
    <recommendedName>
        <fullName evidence="3">N-acetyltransferase domain-containing protein</fullName>
    </recommendedName>
</protein>
<accession>A0A3M4T688</accession>
<reference evidence="4 5" key="1">
    <citation type="submission" date="2018-08" db="EMBL/GenBank/DDBJ databases">
        <title>Recombination of ecologically and evolutionarily significant loci maintains genetic cohesion in the Pseudomonas syringae species complex.</title>
        <authorList>
            <person name="Dillon M."/>
            <person name="Thakur S."/>
            <person name="Almeida R.N.D."/>
            <person name="Weir B.S."/>
            <person name="Guttman D.S."/>
        </authorList>
    </citation>
    <scope>NUCLEOTIDE SEQUENCE [LARGE SCALE GENOMIC DNA]</scope>
    <source>
        <strain evidence="4 5">ICMP 5931</strain>
    </source>
</reference>
<dbReference type="InterPro" id="IPR016181">
    <property type="entry name" value="Acyl_CoA_acyltransferase"/>
</dbReference>
<gene>
    <name evidence="4" type="ORF">ALP90_02221</name>
</gene>
<dbReference type="Proteomes" id="UP000271097">
    <property type="component" value="Unassembled WGS sequence"/>
</dbReference>
<organism evidence="4 5">
    <name type="scientific">Pseudomonas amygdali pv. ulmi</name>
    <dbReference type="NCBI Taxonomy" id="251720"/>
    <lineage>
        <taxon>Bacteria</taxon>
        <taxon>Pseudomonadati</taxon>
        <taxon>Pseudomonadota</taxon>
        <taxon>Gammaproteobacteria</taxon>
        <taxon>Pseudomonadales</taxon>
        <taxon>Pseudomonadaceae</taxon>
        <taxon>Pseudomonas</taxon>
        <taxon>Pseudomonas amygdali</taxon>
    </lineage>
</organism>
<evidence type="ECO:0000256" key="2">
    <source>
        <dbReference type="ARBA" id="ARBA00023315"/>
    </source>
</evidence>
<dbReference type="Gene3D" id="3.40.630.30">
    <property type="match status" value="1"/>
</dbReference>
<dbReference type="RefSeq" id="WP_122309212.1">
    <property type="nucleotide sequence ID" value="NZ_RBRS01000089.1"/>
</dbReference>
<dbReference type="InterPro" id="IPR050832">
    <property type="entry name" value="Bact_Acetyltransf"/>
</dbReference>
<dbReference type="CDD" id="cd04301">
    <property type="entry name" value="NAT_SF"/>
    <property type="match status" value="1"/>
</dbReference>
<feature type="domain" description="N-acetyltransferase" evidence="3">
    <location>
        <begin position="6"/>
        <end position="166"/>
    </location>
</feature>
<evidence type="ECO:0000313" key="5">
    <source>
        <dbReference type="Proteomes" id="UP000271097"/>
    </source>
</evidence>
<evidence type="ECO:0000313" key="4">
    <source>
        <dbReference type="EMBL" id="RMR22675.1"/>
    </source>
</evidence>
<dbReference type="AlphaFoldDB" id="A0A3M4T688"/>
<proteinExistence type="predicted"/>
<dbReference type="PANTHER" id="PTHR43877">
    <property type="entry name" value="AMINOALKYLPHOSPHONATE N-ACETYLTRANSFERASE-RELATED-RELATED"/>
    <property type="match status" value="1"/>
</dbReference>
<dbReference type="Pfam" id="PF00583">
    <property type="entry name" value="Acetyltransf_1"/>
    <property type="match status" value="1"/>
</dbReference>
<dbReference type="EMBL" id="RBRS01000089">
    <property type="protein sequence ID" value="RMR22675.1"/>
    <property type="molecule type" value="Genomic_DNA"/>
</dbReference>
<sequence>MSNASWKIRPATPSDIEVLVALRAHLLDGASTASYASRTSEERLRWKAAYRDWLKPVLAGGEHTRIAVADRDGEVVACATGLIDSRPPAPDCLSGWCGWVQSVVVSPPCRRQGMAERLMHELLQWFAERGVTKVLLETTPAAEALYRKLGFVRSVEGLLSLLGGRP</sequence>
<dbReference type="InterPro" id="IPR000182">
    <property type="entry name" value="GNAT_dom"/>
</dbReference>
<dbReference type="SUPFAM" id="SSF55729">
    <property type="entry name" value="Acyl-CoA N-acyltransferases (Nat)"/>
    <property type="match status" value="1"/>
</dbReference>
<evidence type="ECO:0000256" key="1">
    <source>
        <dbReference type="ARBA" id="ARBA00022679"/>
    </source>
</evidence>
<evidence type="ECO:0000259" key="3">
    <source>
        <dbReference type="PROSITE" id="PS51186"/>
    </source>
</evidence>
<keyword evidence="2" id="KW-0012">Acyltransferase</keyword>
<keyword evidence="1" id="KW-0808">Transferase</keyword>